<keyword evidence="3" id="KW-1185">Reference proteome</keyword>
<reference evidence="2 3" key="1">
    <citation type="submission" date="2020-08" db="EMBL/GenBank/DDBJ databases">
        <title>A Genomic Blueprint of the Chicken Gut Microbiome.</title>
        <authorList>
            <person name="Gilroy R."/>
            <person name="Ravi A."/>
            <person name="Getino M."/>
            <person name="Pursley I."/>
            <person name="Horton D.L."/>
            <person name="Alikhan N.-F."/>
            <person name="Baker D."/>
            <person name="Gharbi K."/>
            <person name="Hall N."/>
            <person name="Watson M."/>
            <person name="Adriaenssens E.M."/>
            <person name="Foster-Nyarko E."/>
            <person name="Jarju S."/>
            <person name="Secka A."/>
            <person name="Antonio M."/>
            <person name="Oren A."/>
            <person name="Chaudhuri R."/>
            <person name="La Ragione R.M."/>
            <person name="Hildebrand F."/>
            <person name="Pallen M.J."/>
        </authorList>
    </citation>
    <scope>NUCLEOTIDE SEQUENCE [LARGE SCALE GENOMIC DNA]</scope>
    <source>
        <strain evidence="2 3">Sa3CUA2</strain>
    </source>
</reference>
<feature type="transmembrane region" description="Helical" evidence="1">
    <location>
        <begin position="73"/>
        <end position="97"/>
    </location>
</feature>
<evidence type="ECO:0000313" key="2">
    <source>
        <dbReference type="EMBL" id="MBD7920137.1"/>
    </source>
</evidence>
<keyword evidence="1" id="KW-1133">Transmembrane helix</keyword>
<feature type="transmembrane region" description="Helical" evidence="1">
    <location>
        <begin position="109"/>
        <end position="130"/>
    </location>
</feature>
<organism evidence="2 3">
    <name type="scientific">Cellulomonas avistercoris</name>
    <dbReference type="NCBI Taxonomy" id="2762242"/>
    <lineage>
        <taxon>Bacteria</taxon>
        <taxon>Bacillati</taxon>
        <taxon>Actinomycetota</taxon>
        <taxon>Actinomycetes</taxon>
        <taxon>Micrococcales</taxon>
        <taxon>Cellulomonadaceae</taxon>
        <taxon>Cellulomonas</taxon>
    </lineage>
</organism>
<feature type="transmembrane region" description="Helical" evidence="1">
    <location>
        <begin position="45"/>
        <end position="66"/>
    </location>
</feature>
<comment type="caution">
    <text evidence="2">The sequence shown here is derived from an EMBL/GenBank/DDBJ whole genome shotgun (WGS) entry which is preliminary data.</text>
</comment>
<name>A0ABR8QI67_9CELL</name>
<dbReference type="InterPro" id="IPR008523">
    <property type="entry name" value="DUF805"/>
</dbReference>
<keyword evidence="1" id="KW-0472">Membrane</keyword>
<gene>
    <name evidence="2" type="ORF">H9657_17835</name>
</gene>
<dbReference type="RefSeq" id="WP_191784784.1">
    <property type="nucleotide sequence ID" value="NZ_JACSQV010000021.1"/>
</dbReference>
<dbReference type="PANTHER" id="PTHR34980">
    <property type="entry name" value="INNER MEMBRANE PROTEIN-RELATED-RELATED"/>
    <property type="match status" value="1"/>
</dbReference>
<evidence type="ECO:0000313" key="3">
    <source>
        <dbReference type="Proteomes" id="UP000604241"/>
    </source>
</evidence>
<sequence>MTITRHPEARPFDDTPLPGAGFGESVRRYFGRSTVLTGRAGRAEYWNAALLQVVVVWGAVLVLRVLDGAAAPAVAVLAVGAALVLWVLVTAVPTVALNTRRLHDLNLSGWWQVIALAPYGWLLLVVVGLLPGRPAGQRYDAARPAYVPCAGCERCG</sequence>
<dbReference type="PANTHER" id="PTHR34980:SF2">
    <property type="entry name" value="INNER MEMBRANE PROTEIN YHAH-RELATED"/>
    <property type="match status" value="1"/>
</dbReference>
<proteinExistence type="predicted"/>
<evidence type="ECO:0000256" key="1">
    <source>
        <dbReference type="SAM" id="Phobius"/>
    </source>
</evidence>
<accession>A0ABR8QI67</accession>
<keyword evidence="1" id="KW-0812">Transmembrane</keyword>
<dbReference type="Pfam" id="PF05656">
    <property type="entry name" value="DUF805"/>
    <property type="match status" value="1"/>
</dbReference>
<dbReference type="Proteomes" id="UP000604241">
    <property type="component" value="Unassembled WGS sequence"/>
</dbReference>
<protein>
    <submittedName>
        <fullName evidence="2">DUF805 domain-containing protein</fullName>
    </submittedName>
</protein>
<dbReference type="EMBL" id="JACSQV010000021">
    <property type="protein sequence ID" value="MBD7920137.1"/>
    <property type="molecule type" value="Genomic_DNA"/>
</dbReference>